<feature type="compositionally biased region" description="Low complexity" evidence="1">
    <location>
        <begin position="164"/>
        <end position="174"/>
    </location>
</feature>
<organism evidence="3 4">
    <name type="scientific">Pseudobythopirellula maris</name>
    <dbReference type="NCBI Taxonomy" id="2527991"/>
    <lineage>
        <taxon>Bacteria</taxon>
        <taxon>Pseudomonadati</taxon>
        <taxon>Planctomycetota</taxon>
        <taxon>Planctomycetia</taxon>
        <taxon>Pirellulales</taxon>
        <taxon>Lacipirellulaceae</taxon>
        <taxon>Pseudobythopirellula</taxon>
    </lineage>
</organism>
<name>A0A5C5ZT15_9BACT</name>
<sequence>MDQVRVILGWIKQHHFWLLSVVVLGVCVASWYTAAGALSTEFKANQNKINSEFQSLSSLRNKPFKPSDSVNARQAQEIVNLSSEVRTLWSSLYESQKEQVLNWPSTLGDSFINSVQGLEFGDRMREDMRERYLNYIQKRFPQLVEIIDARLMAADGGVGRRGGRPLSPGGVSRFGEGRDEEEVEEEFIVEWLDQELLRGKLELNSSPSSLRIWVTQEDLWVYESLLTAIANTNKAAGATRQSNAAVRIIQELQVGADAAGQNDSSGRLYSPDSNASAAGAFGGGDSFPMSRDSGIGSFTPGASRDFGGPAGGGNAEGDEAATLLSGRYLDDEGEPITSISAGNYDFGSEYKRLPVRMSLEMDQTWLSKLIVELANAPLQVEVEQVRINPGGGKRRIGDNEIGAFDRQPNVGTVILQGAVYIFNKPSDEKLEVEGVDGAGV</sequence>
<keyword evidence="4" id="KW-1185">Reference proteome</keyword>
<dbReference type="Proteomes" id="UP000315440">
    <property type="component" value="Unassembled WGS sequence"/>
</dbReference>
<dbReference type="OrthoDB" id="277244at2"/>
<dbReference type="RefSeq" id="WP_146397776.1">
    <property type="nucleotide sequence ID" value="NZ_SJPQ01000001.1"/>
</dbReference>
<feature type="region of interest" description="Disordered" evidence="1">
    <location>
        <begin position="292"/>
        <end position="318"/>
    </location>
</feature>
<dbReference type="AlphaFoldDB" id="A0A5C5ZT15"/>
<feature type="transmembrane region" description="Helical" evidence="2">
    <location>
        <begin position="16"/>
        <end position="38"/>
    </location>
</feature>
<evidence type="ECO:0000313" key="3">
    <source>
        <dbReference type="EMBL" id="TWT90684.1"/>
    </source>
</evidence>
<dbReference type="EMBL" id="SJPQ01000001">
    <property type="protein sequence ID" value="TWT90684.1"/>
    <property type="molecule type" value="Genomic_DNA"/>
</dbReference>
<keyword evidence="2" id="KW-0812">Transmembrane</keyword>
<feature type="region of interest" description="Disordered" evidence="1">
    <location>
        <begin position="158"/>
        <end position="178"/>
    </location>
</feature>
<comment type="caution">
    <text evidence="3">The sequence shown here is derived from an EMBL/GenBank/DDBJ whole genome shotgun (WGS) entry which is preliminary data.</text>
</comment>
<protein>
    <submittedName>
        <fullName evidence="3">Uncharacterized protein</fullName>
    </submittedName>
</protein>
<evidence type="ECO:0000256" key="2">
    <source>
        <dbReference type="SAM" id="Phobius"/>
    </source>
</evidence>
<evidence type="ECO:0000256" key="1">
    <source>
        <dbReference type="SAM" id="MobiDB-lite"/>
    </source>
</evidence>
<keyword evidence="2" id="KW-0472">Membrane</keyword>
<evidence type="ECO:0000313" key="4">
    <source>
        <dbReference type="Proteomes" id="UP000315440"/>
    </source>
</evidence>
<accession>A0A5C5ZT15</accession>
<gene>
    <name evidence="3" type="ORF">Mal64_10790</name>
</gene>
<proteinExistence type="predicted"/>
<reference evidence="3 4" key="1">
    <citation type="submission" date="2019-02" db="EMBL/GenBank/DDBJ databases">
        <title>Deep-cultivation of Planctomycetes and their phenomic and genomic characterization uncovers novel biology.</title>
        <authorList>
            <person name="Wiegand S."/>
            <person name="Jogler M."/>
            <person name="Boedeker C."/>
            <person name="Pinto D."/>
            <person name="Vollmers J."/>
            <person name="Rivas-Marin E."/>
            <person name="Kohn T."/>
            <person name="Peeters S.H."/>
            <person name="Heuer A."/>
            <person name="Rast P."/>
            <person name="Oberbeckmann S."/>
            <person name="Bunk B."/>
            <person name="Jeske O."/>
            <person name="Meyerdierks A."/>
            <person name="Storesund J.E."/>
            <person name="Kallscheuer N."/>
            <person name="Luecker S."/>
            <person name="Lage O.M."/>
            <person name="Pohl T."/>
            <person name="Merkel B.J."/>
            <person name="Hornburger P."/>
            <person name="Mueller R.-W."/>
            <person name="Bruemmer F."/>
            <person name="Labrenz M."/>
            <person name="Spormann A.M."/>
            <person name="Op Den Camp H."/>
            <person name="Overmann J."/>
            <person name="Amann R."/>
            <person name="Jetten M.S.M."/>
            <person name="Mascher T."/>
            <person name="Medema M.H."/>
            <person name="Devos D.P."/>
            <person name="Kaster A.-K."/>
            <person name="Ovreas L."/>
            <person name="Rohde M."/>
            <person name="Galperin M.Y."/>
            <person name="Jogler C."/>
        </authorList>
    </citation>
    <scope>NUCLEOTIDE SEQUENCE [LARGE SCALE GENOMIC DNA]</scope>
    <source>
        <strain evidence="3 4">Mal64</strain>
    </source>
</reference>
<keyword evidence="2" id="KW-1133">Transmembrane helix</keyword>